<gene>
    <name evidence="4" type="ORF">dsat_2913</name>
</gene>
<feature type="domain" description="Tyrosine specific protein phosphatases" evidence="3">
    <location>
        <begin position="72"/>
        <end position="139"/>
    </location>
</feature>
<dbReference type="AlphaFoldDB" id="S7TC15"/>
<dbReference type="PATRIC" id="fig|1121439.3.peg.1432"/>
<sequence>MREPYTLSWVTPSLAVGSAPMNYDQLDSLRRQGIQAIMNLCAEFCDLHWIESGEGFEVYYLPIDDEEAPALAELEKALDWLDEELYLGRKVLIHCRHGIGRTGTVLKAYLLRRGLGHKLADRRIKGLRSQPANFDQWWFLRKYGKTQGRLSIREPSLERSQAVDLYPFLADWERVARTVDARLESGGHGEPCGQANDHCCRDLVHMGLAGAVYLHHFVSMTFGRRDREALQARALKGCRALREATRETGGATLGEAVAKAYRAKDILCPLSEMGECQALKQRPLACRLAGVSGELRNEVESWARRELNQCSAGLWLAFAGRMETGGPLRFPLPEVLAGKFVQTFFHRLAGM</sequence>
<protein>
    <submittedName>
        <fullName evidence="4">Dual specificity protein phosphatase</fullName>
    </submittedName>
</protein>
<dbReference type="RefSeq" id="WP_020886878.1">
    <property type="nucleotide sequence ID" value="NZ_ATHI01000017.1"/>
</dbReference>
<dbReference type="CDD" id="cd14498">
    <property type="entry name" value="DSP"/>
    <property type="match status" value="1"/>
</dbReference>
<dbReference type="PROSITE" id="PS00383">
    <property type="entry name" value="TYR_PHOSPHATASE_1"/>
    <property type="match status" value="1"/>
</dbReference>
<keyword evidence="5" id="KW-1185">Reference proteome</keyword>
<evidence type="ECO:0000313" key="4">
    <source>
        <dbReference type="EMBL" id="EPR34085.1"/>
    </source>
</evidence>
<evidence type="ECO:0000256" key="1">
    <source>
        <dbReference type="ARBA" id="ARBA00022801"/>
    </source>
</evidence>
<dbReference type="PANTHER" id="PTHR23339">
    <property type="entry name" value="TYROSINE SPECIFIC PROTEIN PHOSPHATASE AND DUAL SPECIFICITY PROTEIN PHOSPHATASE"/>
    <property type="match status" value="1"/>
</dbReference>
<reference evidence="4 5" key="1">
    <citation type="journal article" date="2013" name="Genome Announc.">
        <title>Draft genome sequences for three mercury-methylating, sulfate-reducing bacteria.</title>
        <authorList>
            <person name="Brown S.D."/>
            <person name="Hurt R.A.Jr."/>
            <person name="Gilmour C.C."/>
            <person name="Elias D.A."/>
        </authorList>
    </citation>
    <scope>NUCLEOTIDE SEQUENCE [LARGE SCALE GENOMIC DNA]</scope>
    <source>
        <strain evidence="4 5">DSM 16529</strain>
    </source>
</reference>
<dbReference type="SMART" id="SM00195">
    <property type="entry name" value="DSPc"/>
    <property type="match status" value="1"/>
</dbReference>
<proteinExistence type="predicted"/>
<dbReference type="STRING" id="1121439.dsat_2913"/>
<dbReference type="Proteomes" id="UP000014975">
    <property type="component" value="Unassembled WGS sequence"/>
</dbReference>
<name>S7TC15_9BACT</name>
<evidence type="ECO:0000259" key="3">
    <source>
        <dbReference type="PROSITE" id="PS50056"/>
    </source>
</evidence>
<feature type="domain" description="Tyrosine-protein phosphatase" evidence="2">
    <location>
        <begin position="6"/>
        <end position="152"/>
    </location>
</feature>
<dbReference type="InterPro" id="IPR050561">
    <property type="entry name" value="PTP"/>
</dbReference>
<organism evidence="4 5">
    <name type="scientific">Alkalidesulfovibrio alkalitolerans DSM 16529</name>
    <dbReference type="NCBI Taxonomy" id="1121439"/>
    <lineage>
        <taxon>Bacteria</taxon>
        <taxon>Pseudomonadati</taxon>
        <taxon>Thermodesulfobacteriota</taxon>
        <taxon>Desulfovibrionia</taxon>
        <taxon>Desulfovibrionales</taxon>
        <taxon>Desulfovibrionaceae</taxon>
        <taxon>Alkalidesulfovibrio</taxon>
    </lineage>
</organism>
<keyword evidence="1" id="KW-0378">Hydrolase</keyword>
<dbReference type="eggNOG" id="COG2453">
    <property type="taxonomic scope" value="Bacteria"/>
</dbReference>
<comment type="caution">
    <text evidence="4">The sequence shown here is derived from an EMBL/GenBank/DDBJ whole genome shotgun (WGS) entry which is preliminary data.</text>
</comment>
<dbReference type="InterPro" id="IPR029021">
    <property type="entry name" value="Prot-tyrosine_phosphatase-like"/>
</dbReference>
<dbReference type="GO" id="GO:0016787">
    <property type="term" value="F:hydrolase activity"/>
    <property type="evidence" value="ECO:0007669"/>
    <property type="project" value="UniProtKB-KW"/>
</dbReference>
<dbReference type="Pfam" id="PF22785">
    <property type="entry name" value="Tc-R-P"/>
    <property type="match status" value="1"/>
</dbReference>
<dbReference type="InterPro" id="IPR016130">
    <property type="entry name" value="Tyr_Pase_AS"/>
</dbReference>
<dbReference type="SUPFAM" id="SSF52799">
    <property type="entry name" value="(Phosphotyrosine protein) phosphatases II"/>
    <property type="match status" value="1"/>
</dbReference>
<dbReference type="PROSITE" id="PS50056">
    <property type="entry name" value="TYR_PHOSPHATASE_2"/>
    <property type="match status" value="1"/>
</dbReference>
<dbReference type="PROSITE" id="PS50054">
    <property type="entry name" value="TYR_PHOSPHATASE_DUAL"/>
    <property type="match status" value="1"/>
</dbReference>
<evidence type="ECO:0000259" key="2">
    <source>
        <dbReference type="PROSITE" id="PS50054"/>
    </source>
</evidence>
<dbReference type="InterPro" id="IPR020422">
    <property type="entry name" value="TYR_PHOSPHATASE_DUAL_dom"/>
</dbReference>
<dbReference type="InterPro" id="IPR000387">
    <property type="entry name" value="Tyr_Pase_dom"/>
</dbReference>
<dbReference type="FunFam" id="3.90.190.10:FF:000157">
    <property type="entry name" value="Protein-tyrosine phosphatase"/>
    <property type="match status" value="1"/>
</dbReference>
<evidence type="ECO:0000313" key="5">
    <source>
        <dbReference type="Proteomes" id="UP000014975"/>
    </source>
</evidence>
<dbReference type="Gene3D" id="3.90.190.10">
    <property type="entry name" value="Protein tyrosine phosphatase superfamily"/>
    <property type="match status" value="1"/>
</dbReference>
<accession>S7TC15</accession>
<dbReference type="EMBL" id="ATHI01000017">
    <property type="protein sequence ID" value="EPR34085.1"/>
    <property type="molecule type" value="Genomic_DNA"/>
</dbReference>